<proteinExistence type="predicted"/>
<gene>
    <name evidence="1" type="ORF">NF27_JF00180</name>
</gene>
<dbReference type="Proteomes" id="UP000031258">
    <property type="component" value="Unassembled WGS sequence"/>
</dbReference>
<organism evidence="1 2">
    <name type="scientific">Candidatus Jidaibacter acanthamoebae</name>
    <dbReference type="NCBI Taxonomy" id="86105"/>
    <lineage>
        <taxon>Bacteria</taxon>
        <taxon>Pseudomonadati</taxon>
        <taxon>Pseudomonadota</taxon>
        <taxon>Alphaproteobacteria</taxon>
        <taxon>Rickettsiales</taxon>
        <taxon>Candidatus Midichloriaceae</taxon>
        <taxon>Candidatus Jidaibacter</taxon>
    </lineage>
</organism>
<sequence length="64" mass="6976">MFGALKSLIVTMALLAAIAYGAIMKLDQNAILAQINALVANLQGNFKDINLDELIRKFKQSTPK</sequence>
<dbReference type="AlphaFoldDB" id="A0A0C1QVW0"/>
<reference evidence="1 2" key="1">
    <citation type="submission" date="2014-11" db="EMBL/GenBank/DDBJ databases">
        <title>A Rickettsiales Symbiont of Amoebae With Ancient Features.</title>
        <authorList>
            <person name="Schulz F."/>
            <person name="Martijn J."/>
            <person name="Wascher F."/>
            <person name="Kostanjsek R."/>
            <person name="Ettema T.J."/>
            <person name="Horn M."/>
        </authorList>
    </citation>
    <scope>NUCLEOTIDE SEQUENCE [LARGE SCALE GENOMIC DNA]</scope>
    <source>
        <strain evidence="1 2">UWC36</strain>
    </source>
</reference>
<protein>
    <submittedName>
        <fullName evidence="1">Uncharacterized protein</fullName>
    </submittedName>
</protein>
<name>A0A0C1QVW0_9RICK</name>
<comment type="caution">
    <text evidence="1">The sequence shown here is derived from an EMBL/GenBank/DDBJ whole genome shotgun (WGS) entry which is preliminary data.</text>
</comment>
<dbReference type="EMBL" id="JSWE01000223">
    <property type="protein sequence ID" value="KIE04140.1"/>
    <property type="molecule type" value="Genomic_DNA"/>
</dbReference>
<dbReference type="STRING" id="86105.NF27_JF00180"/>
<keyword evidence="2" id="KW-1185">Reference proteome</keyword>
<evidence type="ECO:0000313" key="1">
    <source>
        <dbReference type="EMBL" id="KIE04140.1"/>
    </source>
</evidence>
<accession>A0A0C1QVW0</accession>
<evidence type="ECO:0000313" key="2">
    <source>
        <dbReference type="Proteomes" id="UP000031258"/>
    </source>
</evidence>